<dbReference type="STRING" id="157652.A0A371GY39"/>
<keyword evidence="2" id="KW-1185">Reference proteome</keyword>
<dbReference type="OrthoDB" id="10598852at2759"/>
<accession>A0A371GY39</accession>
<dbReference type="Proteomes" id="UP000257109">
    <property type="component" value="Unassembled WGS sequence"/>
</dbReference>
<evidence type="ECO:0000313" key="2">
    <source>
        <dbReference type="Proteomes" id="UP000257109"/>
    </source>
</evidence>
<reference evidence="1" key="1">
    <citation type="submission" date="2018-05" db="EMBL/GenBank/DDBJ databases">
        <title>Draft genome of Mucuna pruriens seed.</title>
        <authorList>
            <person name="Nnadi N.E."/>
            <person name="Vos R."/>
            <person name="Hasami M.H."/>
            <person name="Devisetty U.K."/>
            <person name="Aguiy J.C."/>
        </authorList>
    </citation>
    <scope>NUCLEOTIDE SEQUENCE [LARGE SCALE GENOMIC DNA]</scope>
    <source>
        <strain evidence="1">JCA_2017</strain>
    </source>
</reference>
<name>A0A371GY39_MUCPR</name>
<evidence type="ECO:0000313" key="1">
    <source>
        <dbReference type="EMBL" id="RDX95373.1"/>
    </source>
</evidence>
<comment type="caution">
    <text evidence="1">The sequence shown here is derived from an EMBL/GenBank/DDBJ whole genome shotgun (WGS) entry which is preliminary data.</text>
</comment>
<feature type="non-terminal residue" evidence="1">
    <location>
        <position position="1"/>
    </location>
</feature>
<dbReference type="AlphaFoldDB" id="A0A371GY39"/>
<organism evidence="1 2">
    <name type="scientific">Mucuna pruriens</name>
    <name type="common">Velvet bean</name>
    <name type="synonym">Dolichos pruriens</name>
    <dbReference type="NCBI Taxonomy" id="157652"/>
    <lineage>
        <taxon>Eukaryota</taxon>
        <taxon>Viridiplantae</taxon>
        <taxon>Streptophyta</taxon>
        <taxon>Embryophyta</taxon>
        <taxon>Tracheophyta</taxon>
        <taxon>Spermatophyta</taxon>
        <taxon>Magnoliopsida</taxon>
        <taxon>eudicotyledons</taxon>
        <taxon>Gunneridae</taxon>
        <taxon>Pentapetalae</taxon>
        <taxon>rosids</taxon>
        <taxon>fabids</taxon>
        <taxon>Fabales</taxon>
        <taxon>Fabaceae</taxon>
        <taxon>Papilionoideae</taxon>
        <taxon>50 kb inversion clade</taxon>
        <taxon>NPAAA clade</taxon>
        <taxon>indigoferoid/millettioid clade</taxon>
        <taxon>Phaseoleae</taxon>
        <taxon>Mucuna</taxon>
    </lineage>
</organism>
<protein>
    <submittedName>
        <fullName evidence="1">Uncharacterized protein</fullName>
    </submittedName>
</protein>
<proteinExistence type="predicted"/>
<dbReference type="EMBL" id="QJKJ01004149">
    <property type="protein sequence ID" value="RDX95373.1"/>
    <property type="molecule type" value="Genomic_DNA"/>
</dbReference>
<gene>
    <name evidence="1" type="ORF">CR513_22121</name>
</gene>
<sequence>MVDARGQMKGYILTEIHALCHRSNAPFNELGLKSRPLGADHTVTSPTDYFVVLGHITVKTPKYKLDFPTSTSWLIDGDHINWNSGS</sequence>